<feature type="compositionally biased region" description="Low complexity" evidence="1">
    <location>
        <begin position="259"/>
        <end position="269"/>
    </location>
</feature>
<dbReference type="InterPro" id="IPR043504">
    <property type="entry name" value="Peptidase_S1_PA_chymotrypsin"/>
</dbReference>
<organism evidence="2 3">
    <name type="scientific">Paramormyrops kingsleyae</name>
    <dbReference type="NCBI Taxonomy" id="1676925"/>
    <lineage>
        <taxon>Eukaryota</taxon>
        <taxon>Metazoa</taxon>
        <taxon>Chordata</taxon>
        <taxon>Craniata</taxon>
        <taxon>Vertebrata</taxon>
        <taxon>Euteleostomi</taxon>
        <taxon>Actinopterygii</taxon>
        <taxon>Neopterygii</taxon>
        <taxon>Teleostei</taxon>
        <taxon>Osteoglossocephala</taxon>
        <taxon>Osteoglossomorpha</taxon>
        <taxon>Osteoglossiformes</taxon>
        <taxon>Mormyridae</taxon>
        <taxon>Paramormyrops</taxon>
    </lineage>
</organism>
<dbReference type="Ensembl" id="ENSPKIT00000041546.1">
    <property type="protein sequence ID" value="ENSPKIP00000017041.1"/>
    <property type="gene ID" value="ENSPKIG00000003118.1"/>
</dbReference>
<protein>
    <submittedName>
        <fullName evidence="2">Protein FAM111A-like</fullName>
    </submittedName>
</protein>
<reference evidence="2" key="2">
    <citation type="submission" date="2025-09" db="UniProtKB">
        <authorList>
            <consortium name="Ensembl"/>
        </authorList>
    </citation>
    <scope>IDENTIFICATION</scope>
</reference>
<keyword evidence="3" id="KW-1185">Reference proteome</keyword>
<evidence type="ECO:0000313" key="2">
    <source>
        <dbReference type="Ensembl" id="ENSPKIP00000017041.1"/>
    </source>
</evidence>
<evidence type="ECO:0000256" key="1">
    <source>
        <dbReference type="SAM" id="MobiDB-lite"/>
    </source>
</evidence>
<dbReference type="KEGG" id="pki:111843114"/>
<name>A0A3B3RHA4_9TELE</name>
<dbReference type="Pfam" id="PF13365">
    <property type="entry name" value="Trypsin_2"/>
    <property type="match status" value="1"/>
</dbReference>
<dbReference type="OrthoDB" id="10025068at2759"/>
<dbReference type="GO" id="GO:0005634">
    <property type="term" value="C:nucleus"/>
    <property type="evidence" value="ECO:0007669"/>
    <property type="project" value="TreeGrafter"/>
</dbReference>
<dbReference type="GeneTree" id="ENSGT00390000005182"/>
<dbReference type="GO" id="GO:0000785">
    <property type="term" value="C:chromatin"/>
    <property type="evidence" value="ECO:0007669"/>
    <property type="project" value="TreeGrafter"/>
</dbReference>
<feature type="region of interest" description="Disordered" evidence="1">
    <location>
        <begin position="227"/>
        <end position="276"/>
    </location>
</feature>
<dbReference type="Proteomes" id="UP000261540">
    <property type="component" value="Unplaced"/>
</dbReference>
<dbReference type="SUPFAM" id="SSF50494">
    <property type="entry name" value="Trypsin-like serine proteases"/>
    <property type="match status" value="1"/>
</dbReference>
<reference evidence="2" key="1">
    <citation type="submission" date="2025-08" db="UniProtKB">
        <authorList>
            <consortium name="Ensembl"/>
        </authorList>
    </citation>
    <scope>IDENTIFICATION</scope>
</reference>
<evidence type="ECO:0000313" key="3">
    <source>
        <dbReference type="Proteomes" id="UP000261540"/>
    </source>
</evidence>
<accession>A0A3B3RHA4</accession>
<dbReference type="GO" id="GO:0006260">
    <property type="term" value="P:DNA replication"/>
    <property type="evidence" value="ECO:0007669"/>
    <property type="project" value="TreeGrafter"/>
</dbReference>
<proteinExistence type="predicted"/>
<sequence>MFAFITAPWGSQPAASSANQNLAVRVKTEPDDEKTTLGQKHSHSFYYQINKENHMVTCTKRGTVLEALQADPPFRTFLERNREKGKSIIIERDNSFIATHFPCWLFKDEETVLIKSFPGEAAEVSDGYEIKDGDIVTFCISSIGGLNMRKRRFLRNSKLQNNKSLCIYAYIGETVEDALKRDGRFIDEVFQGSVSLCEEGEQQTNIQLTTKIPPKFGNLKTLQLKKTALKRPAEDKTANKRKLKSGRKSDPSSNTENPSTRSSSVGSKPSSDKAMAVKGPDLYKKVHEIPDSTEILEILREQFQGLVELMKKRHKKRKVEDVVELLREEFGKNIQSFSEISTGKKLMNMSASVCYIEVENHMRGTGFLLFDRYILTNAHVIKDITNGTVLGRKVHVTFAFEDLTEESKNLWCVKEEVVAGWYGLDQQERLMDFALLELGDSLGKPDLKLPPTLLREYAPFPGKGGICLIGHPHGGVKKMDSSSIIEVKKRANAVKRQFGRKGRHIQYINDLKDKELTYNTCFFHGSSGSPIFGENCKLVGLHTGGFLYEIAGEQKSVIEFGISMRSILEHLLLQMMDEKKCELLSKLIAETMKSKSTIQVVAGFICYMLQMWKEDLDSVLSTVITTAKKCGESSELRTSLCEIIPKDDLQTLMKNLSSSMRLSELSEILKEEETPMDIEQQTAGN</sequence>
<dbReference type="PANTHER" id="PTHR14389">
    <property type="entry name" value="SI:CH1073-475A24.1"/>
    <property type="match status" value="1"/>
</dbReference>
<dbReference type="PANTHER" id="PTHR14389:SF3">
    <property type="entry name" value="PROTEIN FAM111A-LIKE"/>
    <property type="match status" value="1"/>
</dbReference>
<dbReference type="Gene3D" id="2.40.10.10">
    <property type="entry name" value="Trypsin-like serine proteases"/>
    <property type="match status" value="2"/>
</dbReference>
<dbReference type="InterPro" id="IPR009003">
    <property type="entry name" value="Peptidase_S1_PA"/>
</dbReference>
<dbReference type="STRING" id="1676925.ENSPKIP00000017041"/>
<dbReference type="AlphaFoldDB" id="A0A3B3RHA4"/>